<organism evidence="2">
    <name type="scientific">Megavirus baoshan</name>
    <dbReference type="NCBI Taxonomy" id="2496520"/>
    <lineage>
        <taxon>Viruses</taxon>
        <taxon>Varidnaviria</taxon>
        <taxon>Bamfordvirae</taxon>
        <taxon>Nucleocytoviricota</taxon>
        <taxon>Megaviricetes</taxon>
        <taxon>Imitervirales</taxon>
        <taxon>Mimiviridae</taxon>
        <taxon>Megamimivirinae</taxon>
        <taxon>Megavirus</taxon>
        <taxon>Megavirus baoshanense</taxon>
    </lineage>
</organism>
<evidence type="ECO:0000313" key="2">
    <source>
        <dbReference type="EMBL" id="UFX99931.1"/>
    </source>
</evidence>
<gene>
    <name evidence="1" type="ORF">Mb0014</name>
    <name evidence="2" type="ORF">Mb1049</name>
</gene>
<dbReference type="EMBL" id="MH046811">
    <property type="protein sequence ID" value="UFX99705.1"/>
    <property type="molecule type" value="Genomic_DNA"/>
</dbReference>
<dbReference type="EMBL" id="MH046811">
    <property type="protein sequence ID" value="UFX99931.1"/>
    <property type="molecule type" value="Genomic_DNA"/>
</dbReference>
<evidence type="ECO:0008006" key="3">
    <source>
        <dbReference type="Google" id="ProtNLM"/>
    </source>
</evidence>
<accession>A0A8K1T151</accession>
<name>A0A8K1T151_9VIRU</name>
<evidence type="ECO:0000313" key="1">
    <source>
        <dbReference type="EMBL" id="UFX99705.1"/>
    </source>
</evidence>
<sequence>MSRYKCDKCNYQTNNKNHFTDHINRKIPCNINKTFHSKIIGDYNNQNNGNNNTITNITTQNNIGTQINIINPVIIQLI</sequence>
<reference evidence="2" key="1">
    <citation type="submission" date="2018-03" db="EMBL/GenBank/DDBJ databases">
        <title>Draft genome sequences of Megaviruse, new member of the family Mimiviridae isolated from water in Shanghai, China.</title>
        <authorList>
            <person name="Xia Y."/>
        </authorList>
    </citation>
    <scope>NUCLEOTIDE SEQUENCE</scope>
    <source>
        <strain evidence="2">SH</strain>
    </source>
</reference>
<protein>
    <recommendedName>
        <fullName evidence="3">C2H2-type domain-containing protein</fullName>
    </recommendedName>
</protein>
<proteinExistence type="predicted"/>